<dbReference type="Pfam" id="PF00619">
    <property type="entry name" value="CARD"/>
    <property type="match status" value="1"/>
</dbReference>
<dbReference type="AlphaFoldDB" id="A0A1A8M6G1"/>
<dbReference type="SUPFAM" id="SSF52129">
    <property type="entry name" value="Caspase-like"/>
    <property type="match status" value="1"/>
</dbReference>
<reference evidence="7" key="1">
    <citation type="submission" date="2016-05" db="EMBL/GenBank/DDBJ databases">
        <authorList>
            <person name="Lavstsen T."/>
            <person name="Jespersen J.S."/>
        </authorList>
    </citation>
    <scope>NUCLEOTIDE SEQUENCE</scope>
    <source>
        <tissue evidence="7">Brain</tissue>
    </source>
</reference>
<dbReference type="Pfam" id="PF00656">
    <property type="entry name" value="Peptidase_C14"/>
    <property type="match status" value="2"/>
</dbReference>
<dbReference type="InterPro" id="IPR015917">
    <property type="entry name" value="Pept_C14A"/>
</dbReference>
<feature type="domain" description="Caspase family p10" evidence="4">
    <location>
        <begin position="301"/>
        <end position="392"/>
    </location>
</feature>
<dbReference type="GO" id="GO:0042981">
    <property type="term" value="P:regulation of apoptotic process"/>
    <property type="evidence" value="ECO:0007669"/>
    <property type="project" value="InterPro"/>
</dbReference>
<dbReference type="InterPro" id="IPR001309">
    <property type="entry name" value="Pept_C14_p20"/>
</dbReference>
<dbReference type="PROSITE" id="PS50208">
    <property type="entry name" value="CASPASE_P20"/>
    <property type="match status" value="1"/>
</dbReference>
<dbReference type="GO" id="GO:0005737">
    <property type="term" value="C:cytoplasm"/>
    <property type="evidence" value="ECO:0007669"/>
    <property type="project" value="UniProtKB-ARBA"/>
</dbReference>
<dbReference type="GO" id="GO:0006915">
    <property type="term" value="P:apoptotic process"/>
    <property type="evidence" value="ECO:0007669"/>
    <property type="project" value="UniProtKB-KW"/>
</dbReference>
<dbReference type="GO" id="GO:0006508">
    <property type="term" value="P:proteolysis"/>
    <property type="evidence" value="ECO:0007669"/>
    <property type="project" value="InterPro"/>
</dbReference>
<evidence type="ECO:0000259" key="5">
    <source>
        <dbReference type="PROSITE" id="PS50208"/>
    </source>
</evidence>
<name>A0A1A8M6G1_9TELE</name>
<dbReference type="GO" id="GO:0004197">
    <property type="term" value="F:cysteine-type endopeptidase activity"/>
    <property type="evidence" value="ECO:0007669"/>
    <property type="project" value="InterPro"/>
</dbReference>
<dbReference type="EMBL" id="HAEF01011202">
    <property type="protein sequence ID" value="SBR51849.1"/>
    <property type="molecule type" value="Transcribed_RNA"/>
</dbReference>
<dbReference type="InterPro" id="IPR029030">
    <property type="entry name" value="Caspase-like_dom_sf"/>
</dbReference>
<gene>
    <name evidence="7" type="primary">OLA.20127</name>
</gene>
<feature type="domain" description="Caspase family p20" evidence="5">
    <location>
        <begin position="161"/>
        <end position="286"/>
    </location>
</feature>
<dbReference type="PROSITE" id="PS01122">
    <property type="entry name" value="CASPASE_CYS"/>
    <property type="match status" value="1"/>
</dbReference>
<dbReference type="GO" id="GO:0051604">
    <property type="term" value="P:protein maturation"/>
    <property type="evidence" value="ECO:0007669"/>
    <property type="project" value="UniProtKB-ARBA"/>
</dbReference>
<dbReference type="PROSITE" id="PS50209">
    <property type="entry name" value="CARD"/>
    <property type="match status" value="1"/>
</dbReference>
<dbReference type="InterPro" id="IPR011600">
    <property type="entry name" value="Pept_C14_caspase"/>
</dbReference>
<accession>A0A1A8M6G1</accession>
<dbReference type="PROSITE" id="PS50207">
    <property type="entry name" value="CASPASE_P10"/>
    <property type="match status" value="1"/>
</dbReference>
<dbReference type="SMART" id="SM00115">
    <property type="entry name" value="CASc"/>
    <property type="match status" value="1"/>
</dbReference>
<organism evidence="7">
    <name type="scientific">Nothobranchius pienaari</name>
    <dbReference type="NCBI Taxonomy" id="704102"/>
    <lineage>
        <taxon>Eukaryota</taxon>
        <taxon>Metazoa</taxon>
        <taxon>Chordata</taxon>
        <taxon>Craniata</taxon>
        <taxon>Vertebrata</taxon>
        <taxon>Euteleostomi</taxon>
        <taxon>Actinopterygii</taxon>
        <taxon>Neopterygii</taxon>
        <taxon>Teleostei</taxon>
        <taxon>Neoteleostei</taxon>
        <taxon>Acanthomorphata</taxon>
        <taxon>Ovalentaria</taxon>
        <taxon>Atherinomorphae</taxon>
        <taxon>Cyprinodontiformes</taxon>
        <taxon>Nothobranchiidae</taxon>
        <taxon>Nothobranchius</taxon>
    </lineage>
</organism>
<dbReference type="InterPro" id="IPR011029">
    <property type="entry name" value="DEATH-like_dom_sf"/>
</dbReference>
<dbReference type="Gene3D" id="3.40.50.1460">
    <property type="match status" value="2"/>
</dbReference>
<sequence>MSTGQQHKLSYFFTDCRSSLSSTVLLDLSRRRMSKDTLRSNKTDIVMELCGDYRLVLNKVLEKKLITQREYNNLKSIPNENIEGHVVELVDKIMNKGEDTCKAFLDLLQTDDEIKTTLPELANIQDNCLLPTPAQESSLSGDAPEAKRLKQEELYELRSQPVGICMIINNENFSDGTPRRGTDTDAQSLAEVFHWLGFRVLMCKDQTREQMIHTVEGLASLSDGNQLQGLSVQEWNGSRFTAPQQALQHGDAFFCCILSHGEKGAVWEARYGKPKVFLIQACQGRQKQRGVMLKDVETDGGSPSIPEEADVLVAVATVEDHQAFRHPINGSWFVQSVCQQLRERCPSGEDFTSILHYVNGDVGQKEGSRQPGTAKQMPEVRFTLTKRLVLSPRRM</sequence>
<keyword evidence="2" id="KW-0053">Apoptosis</keyword>
<dbReference type="InterPro" id="IPR001315">
    <property type="entry name" value="CARD"/>
</dbReference>
<dbReference type="PRINTS" id="PR00376">
    <property type="entry name" value="IL1BCENZYME"/>
</dbReference>
<protein>
    <recommendedName>
        <fullName evidence="8">Caspase 20, apoptosis-related cysteine peptidase</fullName>
    </recommendedName>
</protein>
<evidence type="ECO:0000259" key="6">
    <source>
        <dbReference type="PROSITE" id="PS50209"/>
    </source>
</evidence>
<dbReference type="InterPro" id="IPR033139">
    <property type="entry name" value="Caspase_cys_AS"/>
</dbReference>
<dbReference type="InterPro" id="IPR002138">
    <property type="entry name" value="Pept_C14_p10"/>
</dbReference>
<evidence type="ECO:0000256" key="1">
    <source>
        <dbReference type="ARBA" id="ARBA00010134"/>
    </source>
</evidence>
<dbReference type="PANTHER" id="PTHR48169">
    <property type="entry name" value="DED DOMAIN-CONTAINING PROTEIN"/>
    <property type="match status" value="1"/>
</dbReference>
<reference evidence="7" key="2">
    <citation type="submission" date="2016-06" db="EMBL/GenBank/DDBJ databases">
        <title>The genome of a short-lived fish provides insights into sex chromosome evolution and the genetic control of aging.</title>
        <authorList>
            <person name="Reichwald K."/>
            <person name="Felder M."/>
            <person name="Petzold A."/>
            <person name="Koch P."/>
            <person name="Groth M."/>
            <person name="Platzer M."/>
        </authorList>
    </citation>
    <scope>NUCLEOTIDE SEQUENCE</scope>
    <source>
        <tissue evidence="7">Brain</tissue>
    </source>
</reference>
<feature type="domain" description="CARD" evidence="6">
    <location>
        <begin position="30"/>
        <end position="109"/>
    </location>
</feature>
<evidence type="ECO:0000313" key="7">
    <source>
        <dbReference type="EMBL" id="SBR51849.1"/>
    </source>
</evidence>
<dbReference type="SUPFAM" id="SSF47986">
    <property type="entry name" value="DEATH domain"/>
    <property type="match status" value="1"/>
</dbReference>
<evidence type="ECO:0000256" key="2">
    <source>
        <dbReference type="ARBA" id="ARBA00022703"/>
    </source>
</evidence>
<comment type="similarity">
    <text evidence="1 3">Belongs to the peptidase C14A family.</text>
</comment>
<dbReference type="CDD" id="cd01671">
    <property type="entry name" value="CARD"/>
    <property type="match status" value="1"/>
</dbReference>
<proteinExistence type="inferred from homology"/>
<evidence type="ECO:0000259" key="4">
    <source>
        <dbReference type="PROSITE" id="PS50207"/>
    </source>
</evidence>
<dbReference type="PANTHER" id="PTHR48169:SF7">
    <property type="entry name" value="CASPASE 10"/>
    <property type="match status" value="1"/>
</dbReference>
<evidence type="ECO:0000256" key="3">
    <source>
        <dbReference type="RuleBase" id="RU003971"/>
    </source>
</evidence>
<evidence type="ECO:0008006" key="8">
    <source>
        <dbReference type="Google" id="ProtNLM"/>
    </source>
</evidence>
<dbReference type="Gene3D" id="1.10.533.10">
    <property type="entry name" value="Death Domain, Fas"/>
    <property type="match status" value="1"/>
</dbReference>